<dbReference type="SUPFAM" id="SSF53098">
    <property type="entry name" value="Ribonuclease H-like"/>
    <property type="match status" value="1"/>
</dbReference>
<organism evidence="3 4">
    <name type="scientific">Rotaria magnacalcarata</name>
    <dbReference type="NCBI Taxonomy" id="392030"/>
    <lineage>
        <taxon>Eukaryota</taxon>
        <taxon>Metazoa</taxon>
        <taxon>Spiralia</taxon>
        <taxon>Gnathifera</taxon>
        <taxon>Rotifera</taxon>
        <taxon>Eurotatoria</taxon>
        <taxon>Bdelloidea</taxon>
        <taxon>Philodinida</taxon>
        <taxon>Philodinidae</taxon>
        <taxon>Rotaria</taxon>
    </lineage>
</organism>
<dbReference type="Proteomes" id="UP000663856">
    <property type="component" value="Unassembled WGS sequence"/>
</dbReference>
<reference evidence="3" key="1">
    <citation type="submission" date="2021-02" db="EMBL/GenBank/DDBJ databases">
        <authorList>
            <person name="Nowell W R."/>
        </authorList>
    </citation>
    <scope>NUCLEOTIDE SEQUENCE</scope>
</reference>
<sequence>MTPLPIFHHIVTAETKTSRNISLFSNPKSDHICITTMNICRVHTVETNKSISPVSLSIEERTLICYCDGSCSHCMKMGHYGFRASNRKCSIRFISPHDPKHGSTDAEVHAARLAIQYALGEQYNKLIIYTDNSKVEQLVKCPAQKDAITYHKICDSMNKFQKQNNKNYIQVIRVRGHTSIDELQKCKAKHEFAKIDQAVREKLVNT</sequence>
<name>A0A816ZCC4_9BILA</name>
<comment type="caution">
    <text evidence="3">The sequence shown here is derived from an EMBL/GenBank/DDBJ whole genome shotgun (WGS) entry which is preliminary data.</text>
</comment>
<proteinExistence type="predicted"/>
<gene>
    <name evidence="3" type="ORF">MBJ925_LOCUS35178</name>
    <name evidence="2" type="ORF">WKI299_LOCUS29012</name>
</gene>
<accession>A0A816ZCC4</accession>
<dbReference type="EMBL" id="CAJNRE010019441">
    <property type="protein sequence ID" value="CAF2196920.1"/>
    <property type="molecule type" value="Genomic_DNA"/>
</dbReference>
<dbReference type="Pfam" id="PF00075">
    <property type="entry name" value="RNase_H"/>
    <property type="match status" value="1"/>
</dbReference>
<protein>
    <recommendedName>
        <fullName evidence="1">RNase H type-1 domain-containing protein</fullName>
    </recommendedName>
</protein>
<dbReference type="Gene3D" id="3.30.420.10">
    <property type="entry name" value="Ribonuclease H-like superfamily/Ribonuclease H"/>
    <property type="match status" value="1"/>
</dbReference>
<feature type="domain" description="RNase H type-1" evidence="1">
    <location>
        <begin position="62"/>
        <end position="180"/>
    </location>
</feature>
<dbReference type="GO" id="GO:0004523">
    <property type="term" value="F:RNA-DNA hybrid ribonuclease activity"/>
    <property type="evidence" value="ECO:0007669"/>
    <property type="project" value="InterPro"/>
</dbReference>
<dbReference type="InterPro" id="IPR012337">
    <property type="entry name" value="RNaseH-like_sf"/>
</dbReference>
<dbReference type="Proteomes" id="UP000663824">
    <property type="component" value="Unassembled WGS sequence"/>
</dbReference>
<evidence type="ECO:0000313" key="4">
    <source>
        <dbReference type="Proteomes" id="UP000663824"/>
    </source>
</evidence>
<dbReference type="EMBL" id="CAJNRF010012767">
    <property type="protein sequence ID" value="CAF2144413.1"/>
    <property type="molecule type" value="Genomic_DNA"/>
</dbReference>
<dbReference type="GO" id="GO:0003676">
    <property type="term" value="F:nucleic acid binding"/>
    <property type="evidence" value="ECO:0007669"/>
    <property type="project" value="InterPro"/>
</dbReference>
<dbReference type="AlphaFoldDB" id="A0A816ZCC4"/>
<dbReference type="InterPro" id="IPR002156">
    <property type="entry name" value="RNaseH_domain"/>
</dbReference>
<dbReference type="InterPro" id="IPR036397">
    <property type="entry name" value="RNaseH_sf"/>
</dbReference>
<evidence type="ECO:0000313" key="3">
    <source>
        <dbReference type="EMBL" id="CAF2196920.1"/>
    </source>
</evidence>
<evidence type="ECO:0000259" key="1">
    <source>
        <dbReference type="Pfam" id="PF00075"/>
    </source>
</evidence>
<evidence type="ECO:0000313" key="2">
    <source>
        <dbReference type="EMBL" id="CAF2144413.1"/>
    </source>
</evidence>